<evidence type="ECO:0000256" key="2">
    <source>
        <dbReference type="ARBA" id="ARBA00010793"/>
    </source>
</evidence>
<evidence type="ECO:0000256" key="4">
    <source>
        <dbReference type="ARBA" id="ARBA00022640"/>
    </source>
</evidence>
<protein>
    <submittedName>
        <fullName evidence="9">Uncharacterized protein</fullName>
    </submittedName>
</protein>
<evidence type="ECO:0000256" key="5">
    <source>
        <dbReference type="ARBA" id="ARBA00022692"/>
    </source>
</evidence>
<keyword evidence="10" id="KW-1185">Reference proteome</keyword>
<accession>A0ABR2QUI8</accession>
<dbReference type="EMBL" id="JBBPBN010000031">
    <property type="protein sequence ID" value="KAK9004334.1"/>
    <property type="molecule type" value="Genomic_DNA"/>
</dbReference>
<evidence type="ECO:0000256" key="7">
    <source>
        <dbReference type="ARBA" id="ARBA00022989"/>
    </source>
</evidence>
<dbReference type="PANTHER" id="PTHR31038:SF2">
    <property type="entry name" value="PROTEIN RETICULATA-RELATED 1, CHLOROPLASTIC"/>
    <property type="match status" value="1"/>
</dbReference>
<evidence type="ECO:0000256" key="1">
    <source>
        <dbReference type="ARBA" id="ARBA00004508"/>
    </source>
</evidence>
<dbReference type="InterPro" id="IPR021825">
    <property type="entry name" value="RETICULATA-related"/>
</dbReference>
<keyword evidence="7" id="KW-1133">Transmembrane helix</keyword>
<dbReference type="Pfam" id="PF11891">
    <property type="entry name" value="RETICULATA-like"/>
    <property type="match status" value="1"/>
</dbReference>
<comment type="subcellular location">
    <subcellularLocation>
        <location evidence="1">Plastid</location>
        <location evidence="1">Chloroplast membrane</location>
        <topology evidence="1">Multi-pass membrane protein</topology>
    </subcellularLocation>
</comment>
<evidence type="ECO:0000256" key="3">
    <source>
        <dbReference type="ARBA" id="ARBA00022528"/>
    </source>
</evidence>
<keyword evidence="8" id="KW-0472">Membrane</keyword>
<dbReference type="Proteomes" id="UP001396334">
    <property type="component" value="Unassembled WGS sequence"/>
</dbReference>
<keyword evidence="5" id="KW-0812">Transmembrane</keyword>
<comment type="similarity">
    <text evidence="2">Belongs to the RETICULATA family.</text>
</comment>
<keyword evidence="3" id="KW-0150">Chloroplast</keyword>
<sequence length="214" mass="23594">MSLEFIGRMLANSSFIYMLRSEEVATIGSSVWWEVKNRKYIIKQQWVLTLVDVLTVATCNDCVVWSLALCYSNNNGISKKGAVIDGKTIVAGERKDGINNNVGTKENGIIKNSSFKHFSSEDDVTGKTSNGLLTLCNFTKVPTKTDSSVTLKYLKADADSVEQETIFGCETTNDPQALLEEKSWGGPNQISKSDYELPKDLFVHSCGVEQGKCI</sequence>
<evidence type="ECO:0000256" key="6">
    <source>
        <dbReference type="ARBA" id="ARBA00022946"/>
    </source>
</evidence>
<keyword evidence="4" id="KW-0934">Plastid</keyword>
<proteinExistence type="inferred from homology"/>
<gene>
    <name evidence="9" type="ORF">V6N11_002136</name>
</gene>
<comment type="caution">
    <text evidence="9">The sequence shown here is derived from an EMBL/GenBank/DDBJ whole genome shotgun (WGS) entry which is preliminary data.</text>
</comment>
<name>A0ABR2QUI8_9ROSI</name>
<keyword evidence="6" id="KW-0809">Transit peptide</keyword>
<dbReference type="PANTHER" id="PTHR31038">
    <property type="entry name" value="EXPRESSED PROTEIN-RELATED"/>
    <property type="match status" value="1"/>
</dbReference>
<evidence type="ECO:0000313" key="9">
    <source>
        <dbReference type="EMBL" id="KAK9004334.1"/>
    </source>
</evidence>
<evidence type="ECO:0000313" key="10">
    <source>
        <dbReference type="Proteomes" id="UP001396334"/>
    </source>
</evidence>
<reference evidence="9 10" key="1">
    <citation type="journal article" date="2024" name="G3 (Bethesda)">
        <title>Genome assembly of Hibiscus sabdariffa L. provides insights into metabolisms of medicinal natural products.</title>
        <authorList>
            <person name="Kim T."/>
        </authorList>
    </citation>
    <scope>NUCLEOTIDE SEQUENCE [LARGE SCALE GENOMIC DNA]</scope>
    <source>
        <strain evidence="9">TK-2024</strain>
        <tissue evidence="9">Old leaves</tissue>
    </source>
</reference>
<organism evidence="9 10">
    <name type="scientific">Hibiscus sabdariffa</name>
    <name type="common">roselle</name>
    <dbReference type="NCBI Taxonomy" id="183260"/>
    <lineage>
        <taxon>Eukaryota</taxon>
        <taxon>Viridiplantae</taxon>
        <taxon>Streptophyta</taxon>
        <taxon>Embryophyta</taxon>
        <taxon>Tracheophyta</taxon>
        <taxon>Spermatophyta</taxon>
        <taxon>Magnoliopsida</taxon>
        <taxon>eudicotyledons</taxon>
        <taxon>Gunneridae</taxon>
        <taxon>Pentapetalae</taxon>
        <taxon>rosids</taxon>
        <taxon>malvids</taxon>
        <taxon>Malvales</taxon>
        <taxon>Malvaceae</taxon>
        <taxon>Malvoideae</taxon>
        <taxon>Hibiscus</taxon>
    </lineage>
</organism>
<evidence type="ECO:0000256" key="8">
    <source>
        <dbReference type="ARBA" id="ARBA00023136"/>
    </source>
</evidence>